<dbReference type="Proteomes" id="UP001629113">
    <property type="component" value="Unassembled WGS sequence"/>
</dbReference>
<dbReference type="PROSITE" id="PS50181">
    <property type="entry name" value="FBOX"/>
    <property type="match status" value="1"/>
</dbReference>
<feature type="compositionally biased region" description="Basic and acidic residues" evidence="3">
    <location>
        <begin position="71"/>
        <end position="85"/>
    </location>
</feature>
<evidence type="ECO:0000313" key="5">
    <source>
        <dbReference type="EMBL" id="KAL3421085.1"/>
    </source>
</evidence>
<dbReference type="EMBL" id="JBFCZG010000006">
    <property type="protein sequence ID" value="KAL3421085.1"/>
    <property type="molecule type" value="Genomic_DNA"/>
</dbReference>
<dbReference type="InterPro" id="IPR045048">
    <property type="entry name" value="FBXO31/39"/>
</dbReference>
<dbReference type="PANTHER" id="PTHR10706">
    <property type="entry name" value="F-BOX FAMILY PROTEIN"/>
    <property type="match status" value="1"/>
</dbReference>
<dbReference type="PANTHER" id="PTHR10706:SF130">
    <property type="entry name" value="F-BOX ONLY PROTEIN 31"/>
    <property type="match status" value="1"/>
</dbReference>
<reference evidence="5 6" key="1">
    <citation type="submission" date="2024-06" db="EMBL/GenBank/DDBJ databases">
        <title>Complete genome of Phlyctema vagabunda strain 19-DSS-EL-015.</title>
        <authorList>
            <person name="Fiorenzani C."/>
        </authorList>
    </citation>
    <scope>NUCLEOTIDE SEQUENCE [LARGE SCALE GENOMIC DNA]</scope>
    <source>
        <strain evidence="5 6">19-DSS-EL-015</strain>
    </source>
</reference>
<dbReference type="SMART" id="SM00256">
    <property type="entry name" value="FBOX"/>
    <property type="match status" value="1"/>
</dbReference>
<keyword evidence="6" id="KW-1185">Reference proteome</keyword>
<feature type="domain" description="F-box" evidence="4">
    <location>
        <begin position="106"/>
        <end position="152"/>
    </location>
</feature>
<sequence length="557" mass="63768">MSSSFSSEVTEDGRVVMENDGKYIHGRIDPGIDESISLVDDIPVHEVTQKDAETLQSLEQPSLETETQDIQETKPIDKGKGKEPTPEEISEALAEPDTSTTEKTQRYPLTSLPSELINHVLLFLSAMDLVKVSSTCRLLSTLARSDLIWQHHVQENVPGVKIKSTYPCATYRELYQSHDPHWFLTKHKIWFSDLFLTGKLILVRYDPRRGCIEGYRLVAERSPPTFTPWEHDDEVIIHSFDPHVRLHLDQPVIQLDALSLESLMSSSLNARPEHRFSAEIPMRIKSPNTRSIFSNFLLTHPVDVRPNMQLWPPPNIPASQRVRNASQESFVGLGHKPSKRSEVSDKAFRVRQWMEMSVGQAPGLHRGEEVFTYGTLDAKLYTPTKEKPYRGIWMGDYSGHGVEFLLMNQPDDAEPFDESSIVQRPDETEEEWRVRKVEERSHRGRIEAIKLTGDPNVPRGEYTFIADDIGEAGYIRTIEESTFKGARVVKSRGHIAARMFKDDKYIESQLILISPNRMAQYWVGFGHISFFDRVDIDSFLSPYDDNVRRSICPPRRI</sequence>
<comment type="pathway">
    <text evidence="1">Protein modification; protein ubiquitination.</text>
</comment>
<dbReference type="InterPro" id="IPR036047">
    <property type="entry name" value="F-box-like_dom_sf"/>
</dbReference>
<gene>
    <name evidence="5" type="ORF">PVAG01_07530</name>
</gene>
<evidence type="ECO:0000313" key="6">
    <source>
        <dbReference type="Proteomes" id="UP001629113"/>
    </source>
</evidence>
<dbReference type="Pfam" id="PF12937">
    <property type="entry name" value="F-box-like"/>
    <property type="match status" value="1"/>
</dbReference>
<dbReference type="Pfam" id="PF12014">
    <property type="entry name" value="Cyclin_D1_bind"/>
    <property type="match status" value="1"/>
</dbReference>
<evidence type="ECO:0000256" key="1">
    <source>
        <dbReference type="ARBA" id="ARBA00004906"/>
    </source>
</evidence>
<protein>
    <submittedName>
        <fullName evidence="5">F-box domain-containing protein</fullName>
    </submittedName>
</protein>
<evidence type="ECO:0000259" key="4">
    <source>
        <dbReference type="PROSITE" id="PS50181"/>
    </source>
</evidence>
<proteinExistence type="predicted"/>
<keyword evidence="2" id="KW-0833">Ubl conjugation pathway</keyword>
<organism evidence="5 6">
    <name type="scientific">Phlyctema vagabunda</name>
    <dbReference type="NCBI Taxonomy" id="108571"/>
    <lineage>
        <taxon>Eukaryota</taxon>
        <taxon>Fungi</taxon>
        <taxon>Dikarya</taxon>
        <taxon>Ascomycota</taxon>
        <taxon>Pezizomycotina</taxon>
        <taxon>Leotiomycetes</taxon>
        <taxon>Helotiales</taxon>
        <taxon>Dermateaceae</taxon>
        <taxon>Phlyctema</taxon>
    </lineage>
</organism>
<dbReference type="Gene3D" id="1.20.1280.50">
    <property type="match status" value="1"/>
</dbReference>
<accession>A0ABR4PCT2</accession>
<comment type="caution">
    <text evidence="5">The sequence shown here is derived from an EMBL/GenBank/DDBJ whole genome shotgun (WGS) entry which is preliminary data.</text>
</comment>
<dbReference type="SUPFAM" id="SSF81383">
    <property type="entry name" value="F-box domain"/>
    <property type="match status" value="1"/>
</dbReference>
<dbReference type="InterPro" id="IPR001810">
    <property type="entry name" value="F-box_dom"/>
</dbReference>
<feature type="region of interest" description="Disordered" evidence="3">
    <location>
        <begin position="50"/>
        <end position="105"/>
    </location>
</feature>
<feature type="compositionally biased region" description="Polar residues" evidence="3">
    <location>
        <begin position="54"/>
        <end position="70"/>
    </location>
</feature>
<name>A0ABR4PCT2_9HELO</name>
<evidence type="ECO:0000256" key="2">
    <source>
        <dbReference type="ARBA" id="ARBA00022786"/>
    </source>
</evidence>
<evidence type="ECO:0000256" key="3">
    <source>
        <dbReference type="SAM" id="MobiDB-lite"/>
    </source>
</evidence>